<keyword evidence="2" id="KW-0808">Transferase</keyword>
<keyword evidence="2" id="KW-0489">Methyltransferase</keyword>
<evidence type="ECO:0000259" key="1">
    <source>
        <dbReference type="Pfam" id="PF13649"/>
    </source>
</evidence>
<dbReference type="SUPFAM" id="SSF53335">
    <property type="entry name" value="S-adenosyl-L-methionine-dependent methyltransferases"/>
    <property type="match status" value="1"/>
</dbReference>
<dbReference type="Pfam" id="PF13649">
    <property type="entry name" value="Methyltransf_25"/>
    <property type="match status" value="1"/>
</dbReference>
<reference evidence="2 3" key="1">
    <citation type="journal article" date="2018" name="Front. Microbiol.">
        <title>Genomic and genetic insights into a cosmopolitan fungus, Paecilomyces variotii (Eurotiales).</title>
        <authorList>
            <person name="Urquhart A.S."/>
            <person name="Mondo S.J."/>
            <person name="Makela M.R."/>
            <person name="Hane J.K."/>
            <person name="Wiebenga A."/>
            <person name="He G."/>
            <person name="Mihaltcheva S."/>
            <person name="Pangilinan J."/>
            <person name="Lipzen A."/>
            <person name="Barry K."/>
            <person name="de Vries R.P."/>
            <person name="Grigoriev I.V."/>
            <person name="Idnurm A."/>
        </authorList>
    </citation>
    <scope>NUCLEOTIDE SEQUENCE [LARGE SCALE GENOMIC DNA]</scope>
    <source>
        <strain evidence="2 3">CBS 101075</strain>
    </source>
</reference>
<gene>
    <name evidence="2" type="ORF">C8Q69DRAFT_506921</name>
</gene>
<dbReference type="AlphaFoldDB" id="A0A443HUY3"/>
<dbReference type="EMBL" id="RCNU01000005">
    <property type="protein sequence ID" value="RWQ95581.1"/>
    <property type="molecule type" value="Genomic_DNA"/>
</dbReference>
<organism evidence="2 3">
    <name type="scientific">Byssochlamys spectabilis</name>
    <name type="common">Paecilomyces variotii</name>
    <dbReference type="NCBI Taxonomy" id="264951"/>
    <lineage>
        <taxon>Eukaryota</taxon>
        <taxon>Fungi</taxon>
        <taxon>Dikarya</taxon>
        <taxon>Ascomycota</taxon>
        <taxon>Pezizomycotina</taxon>
        <taxon>Eurotiomycetes</taxon>
        <taxon>Eurotiomycetidae</taxon>
        <taxon>Eurotiales</taxon>
        <taxon>Thermoascaceae</taxon>
        <taxon>Paecilomyces</taxon>
    </lineage>
</organism>
<dbReference type="GeneID" id="39602121"/>
<dbReference type="GO" id="GO:0032259">
    <property type="term" value="P:methylation"/>
    <property type="evidence" value="ECO:0007669"/>
    <property type="project" value="UniProtKB-KW"/>
</dbReference>
<dbReference type="Proteomes" id="UP000283841">
    <property type="component" value="Unassembled WGS sequence"/>
</dbReference>
<sequence>MSTVPELKALWEDPTFASRYRFAEGITGPYAKHLVEQSGIQSIKERPLIILDNACGTGVVAENLHELLDKEAKSNMQLTCADVSEVMLEITKRRIQEEGWKNTETKVVDAQKTDLASSHYSHVFAAFVIMALPDPFAAIKESFRILKPGGTFAFSTWIKSGWFSDLRDAVATIPGNLPFPSQKEFLAAIGKGHWDDEAWIASCLREHGFEDVSVKPIQETVVVDNHDQFITMLSSMIPLITSRFWSEDQKQAHEKDIAPVMRTYLENKYGKDQPIETDWIAILSSAKKPM</sequence>
<dbReference type="RefSeq" id="XP_028485226.1">
    <property type="nucleotide sequence ID" value="XM_028632844.1"/>
</dbReference>
<comment type="caution">
    <text evidence="2">The sequence shown here is derived from an EMBL/GenBank/DDBJ whole genome shotgun (WGS) entry which is preliminary data.</text>
</comment>
<accession>A0A443HUY3</accession>
<dbReference type="Gene3D" id="3.40.50.150">
    <property type="entry name" value="Vaccinia Virus protein VP39"/>
    <property type="match status" value="1"/>
</dbReference>
<name>A0A443HUY3_BYSSP</name>
<keyword evidence="3" id="KW-1185">Reference proteome</keyword>
<evidence type="ECO:0000313" key="2">
    <source>
        <dbReference type="EMBL" id="RWQ95581.1"/>
    </source>
</evidence>
<dbReference type="VEuPathDB" id="FungiDB:C8Q69DRAFT_506921"/>
<dbReference type="GO" id="GO:0008168">
    <property type="term" value="F:methyltransferase activity"/>
    <property type="evidence" value="ECO:0007669"/>
    <property type="project" value="UniProtKB-KW"/>
</dbReference>
<dbReference type="InterPro" id="IPR029063">
    <property type="entry name" value="SAM-dependent_MTases_sf"/>
</dbReference>
<protein>
    <submittedName>
        <fullName evidence="2">Putative UbiE/COQ5 family methyltransferase</fullName>
    </submittedName>
</protein>
<evidence type="ECO:0000313" key="3">
    <source>
        <dbReference type="Proteomes" id="UP000283841"/>
    </source>
</evidence>
<proteinExistence type="predicted"/>
<dbReference type="CDD" id="cd02440">
    <property type="entry name" value="AdoMet_MTases"/>
    <property type="match status" value="1"/>
</dbReference>
<feature type="domain" description="Methyltransferase" evidence="1">
    <location>
        <begin position="50"/>
        <end position="150"/>
    </location>
</feature>
<dbReference type="PANTHER" id="PTHR43591">
    <property type="entry name" value="METHYLTRANSFERASE"/>
    <property type="match status" value="1"/>
</dbReference>
<dbReference type="InterPro" id="IPR041698">
    <property type="entry name" value="Methyltransf_25"/>
</dbReference>